<evidence type="ECO:0000259" key="4">
    <source>
        <dbReference type="Pfam" id="PF01420"/>
    </source>
</evidence>
<evidence type="ECO:0000313" key="6">
    <source>
        <dbReference type="Proteomes" id="UP000238811"/>
    </source>
</evidence>
<sequence>MKYKKYSSYKDSGVEWLGEIPSDWNESRLKFVGYTYGGLSGKAGKDFGDEENLKSKRFIPFTNIANNTFIKSDNLGYVIVDEKEEQNRVKANDLFFLMSSENYDDLGKASLLEEDLKDTYLNSFCKGFRLTNKLINPKFLNYLLSGNIYRKLLSIQGNGFTRINLRLEKLNELKLLLPNLREQQQIANFLDKATSKIDTLIEKQTKQIELLKEKRQAVISHAVTKGINPNVPMKDSGVEWLGEIPEHWEVKKLKYISTVNDESLSENYSEDFEINYIDIGSVTTGSINKYENMMYSTAPSRAKRIVKNGDILVSTVRTYLKAIAPISLKEDNFIVSTGFAVIRSKNKIISDFMKYGLLSNYFIDLVEASSVGISYPAINASDLITFKIAIPPLQEQQQIANYLDEKTSKIDILIEKSNKSIELLKEKRIALISAAVTGKIDVREFE</sequence>
<feature type="domain" description="Type I restriction modification DNA specificity" evidence="4">
    <location>
        <begin position="245"/>
        <end position="422"/>
    </location>
</feature>
<protein>
    <recommendedName>
        <fullName evidence="4">Type I restriction modification DNA specificity domain-containing protein</fullName>
    </recommendedName>
</protein>
<dbReference type="GO" id="GO:0003677">
    <property type="term" value="F:DNA binding"/>
    <property type="evidence" value="ECO:0007669"/>
    <property type="project" value="UniProtKB-KW"/>
</dbReference>
<dbReference type="InterPro" id="IPR051212">
    <property type="entry name" value="Type-I_RE_S_subunit"/>
</dbReference>
<keyword evidence="2" id="KW-0680">Restriction system</keyword>
<organism evidence="5 6">
    <name type="scientific">Aliarcobacter cryaerophilus</name>
    <dbReference type="NCBI Taxonomy" id="28198"/>
    <lineage>
        <taxon>Bacteria</taxon>
        <taxon>Pseudomonadati</taxon>
        <taxon>Campylobacterota</taxon>
        <taxon>Epsilonproteobacteria</taxon>
        <taxon>Campylobacterales</taxon>
        <taxon>Arcobacteraceae</taxon>
        <taxon>Aliarcobacter</taxon>
    </lineage>
</organism>
<proteinExistence type="inferred from homology"/>
<dbReference type="Gene3D" id="3.90.220.20">
    <property type="entry name" value="DNA methylase specificity domains"/>
    <property type="match status" value="2"/>
</dbReference>
<evidence type="ECO:0000256" key="1">
    <source>
        <dbReference type="ARBA" id="ARBA00010923"/>
    </source>
</evidence>
<gene>
    <name evidence="5" type="ORF">CJ668_00060</name>
</gene>
<evidence type="ECO:0000313" key="5">
    <source>
        <dbReference type="EMBL" id="PRN01407.1"/>
    </source>
</evidence>
<evidence type="ECO:0000256" key="2">
    <source>
        <dbReference type="ARBA" id="ARBA00022747"/>
    </source>
</evidence>
<dbReference type="Pfam" id="PF01420">
    <property type="entry name" value="Methylase_S"/>
    <property type="match status" value="2"/>
</dbReference>
<dbReference type="EMBL" id="NXGD01000001">
    <property type="protein sequence ID" value="PRN01407.1"/>
    <property type="molecule type" value="Genomic_DNA"/>
</dbReference>
<comment type="caution">
    <text evidence="5">The sequence shown here is derived from an EMBL/GenBank/DDBJ whole genome shotgun (WGS) entry which is preliminary data.</text>
</comment>
<dbReference type="PANTHER" id="PTHR43140">
    <property type="entry name" value="TYPE-1 RESTRICTION ENZYME ECOKI SPECIFICITY PROTEIN"/>
    <property type="match status" value="1"/>
</dbReference>
<feature type="domain" description="Type I restriction modification DNA specificity" evidence="4">
    <location>
        <begin position="21"/>
        <end position="209"/>
    </location>
</feature>
<dbReference type="AlphaFoldDB" id="A0A2S9TRD6"/>
<dbReference type="SUPFAM" id="SSF116734">
    <property type="entry name" value="DNA methylase specificity domain"/>
    <property type="match status" value="2"/>
</dbReference>
<dbReference type="GO" id="GO:0009307">
    <property type="term" value="P:DNA restriction-modification system"/>
    <property type="evidence" value="ECO:0007669"/>
    <property type="project" value="UniProtKB-KW"/>
</dbReference>
<evidence type="ECO:0000256" key="3">
    <source>
        <dbReference type="ARBA" id="ARBA00023125"/>
    </source>
</evidence>
<name>A0A2S9TRD6_9BACT</name>
<dbReference type="InterPro" id="IPR044946">
    <property type="entry name" value="Restrct_endonuc_typeI_TRD_sf"/>
</dbReference>
<comment type="similarity">
    <text evidence="1">Belongs to the type-I restriction system S methylase family.</text>
</comment>
<reference evidence="5 6" key="1">
    <citation type="submission" date="2017-09" db="EMBL/GenBank/DDBJ databases">
        <title>Reassesment of A. cryaerophilus.</title>
        <authorList>
            <person name="Perez-Cataluna A."/>
            <person name="Collado L."/>
            <person name="Salgado O."/>
            <person name="Lefinanco V."/>
            <person name="Figueras M.J."/>
        </authorList>
    </citation>
    <scope>NUCLEOTIDE SEQUENCE [LARGE SCALE GENOMIC DNA]</scope>
    <source>
        <strain evidence="5 6">LMG 10229</strain>
    </source>
</reference>
<accession>A0A2S9TRD6</accession>
<dbReference type="Proteomes" id="UP000238811">
    <property type="component" value="Unassembled WGS sequence"/>
</dbReference>
<dbReference type="InterPro" id="IPR000055">
    <property type="entry name" value="Restrct_endonuc_typeI_TRD"/>
</dbReference>
<dbReference type="PANTHER" id="PTHR43140:SF1">
    <property type="entry name" value="TYPE I RESTRICTION ENZYME ECOKI SPECIFICITY SUBUNIT"/>
    <property type="match status" value="1"/>
</dbReference>
<keyword evidence="3" id="KW-0238">DNA-binding</keyword>
<dbReference type="Gene3D" id="1.10.287.1120">
    <property type="entry name" value="Bipartite methylase S protein"/>
    <property type="match status" value="1"/>
</dbReference>